<dbReference type="Proteomes" id="UP001642540">
    <property type="component" value="Unassembled WGS sequence"/>
</dbReference>
<proteinExistence type="inferred from homology"/>
<evidence type="ECO:0000256" key="1">
    <source>
        <dbReference type="ARBA" id="ARBA00004294"/>
    </source>
</evidence>
<evidence type="ECO:0000256" key="5">
    <source>
        <dbReference type="ARBA" id="ARBA00022989"/>
    </source>
</evidence>
<evidence type="ECO:0000256" key="7">
    <source>
        <dbReference type="ARBA" id="ARBA00023136"/>
    </source>
</evidence>
<dbReference type="PANTHER" id="PTHR21508:SF5">
    <property type="entry name" value="MITOGUARDIN"/>
    <property type="match status" value="1"/>
</dbReference>
<evidence type="ECO:0000256" key="6">
    <source>
        <dbReference type="ARBA" id="ARBA00023128"/>
    </source>
</evidence>
<organism evidence="9 10">
    <name type="scientific">Orchesella dallaii</name>
    <dbReference type="NCBI Taxonomy" id="48710"/>
    <lineage>
        <taxon>Eukaryota</taxon>
        <taxon>Metazoa</taxon>
        <taxon>Ecdysozoa</taxon>
        <taxon>Arthropoda</taxon>
        <taxon>Hexapoda</taxon>
        <taxon>Collembola</taxon>
        <taxon>Entomobryomorpha</taxon>
        <taxon>Entomobryoidea</taxon>
        <taxon>Orchesellidae</taxon>
        <taxon>Orchesellinae</taxon>
        <taxon>Orchesella</taxon>
    </lineage>
</organism>
<keyword evidence="3 8" id="KW-0812">Transmembrane</keyword>
<evidence type="ECO:0000256" key="2">
    <source>
        <dbReference type="ARBA" id="ARBA00008969"/>
    </source>
</evidence>
<name>A0ABP1PPS3_9HEXA</name>
<evidence type="ECO:0000256" key="4">
    <source>
        <dbReference type="ARBA" id="ARBA00022787"/>
    </source>
</evidence>
<accession>A0ABP1PPS3</accession>
<evidence type="ECO:0000313" key="10">
    <source>
        <dbReference type="Proteomes" id="UP001642540"/>
    </source>
</evidence>
<dbReference type="InterPro" id="IPR019392">
    <property type="entry name" value="Miga"/>
</dbReference>
<dbReference type="PANTHER" id="PTHR21508">
    <property type="entry name" value="MITOGUARDIN"/>
    <property type="match status" value="1"/>
</dbReference>
<comment type="similarity">
    <text evidence="2">Belongs to the mitoguardin family.</text>
</comment>
<sequence>MKFLQGSSGSSTFSTHQKVLLITVGVGITVVGIMARYLLRRRPHRPGRRSPAASVAQEKATQQILRDSVILDDAASVGAGTSVDSNYSKAFASVVSASPRLRRPESHRQRSSSISSVLTQSTLISVEPHNSTLNCTQLGVLGLETLEKSISFWEESLHMVDENIENGDSREATTKQQLIRILDLAYELQKATEELYLNENSALYSEKSYGRLRSVSSVESFMSAEDWLSDDEEITRSLQVSGFFGEGGDAEFPLYAAALRLVEANTVPYRSLKTDMVSCRNGDHEYLAKLHCLRGAFSRIISDSDKKIWIMCRGKEVLSGIMLKADKDPSDFEESLDRMVSWCQEGSNWALIESELKDRGLRALTFYDIVLDFIFLDAFEDLEAPPASVLAVTQNRWLSNSFKETALGTAVWSVLKTKRKWLRYPDGFMGHFYDLSEHIMPTLAWGFLGPSSKLQELCNYFKDKFLEFLEALYSFEKVRYTSLDDLATDVLKRMEELHTDLMIRMSEEGSSNGELANSEL</sequence>
<evidence type="ECO:0000256" key="3">
    <source>
        <dbReference type="ARBA" id="ARBA00022692"/>
    </source>
</evidence>
<dbReference type="EMBL" id="CAXLJM020000007">
    <property type="protein sequence ID" value="CAL8072750.1"/>
    <property type="molecule type" value="Genomic_DNA"/>
</dbReference>
<comment type="subcellular location">
    <subcellularLocation>
        <location evidence="1">Mitochondrion outer membrane</location>
    </subcellularLocation>
</comment>
<evidence type="ECO:0008006" key="11">
    <source>
        <dbReference type="Google" id="ProtNLM"/>
    </source>
</evidence>
<keyword evidence="6" id="KW-0496">Mitochondrion</keyword>
<keyword evidence="7 8" id="KW-0472">Membrane</keyword>
<gene>
    <name evidence="9" type="ORF">ODALV1_LOCUS2306</name>
</gene>
<keyword evidence="4" id="KW-1000">Mitochondrion outer membrane</keyword>
<comment type="caution">
    <text evidence="9">The sequence shown here is derived from an EMBL/GenBank/DDBJ whole genome shotgun (WGS) entry which is preliminary data.</text>
</comment>
<protein>
    <recommendedName>
        <fullName evidence="11">Protein FAM73B</fullName>
    </recommendedName>
</protein>
<reference evidence="9 10" key="1">
    <citation type="submission" date="2024-08" db="EMBL/GenBank/DDBJ databases">
        <authorList>
            <person name="Cucini C."/>
            <person name="Frati F."/>
        </authorList>
    </citation>
    <scope>NUCLEOTIDE SEQUENCE [LARGE SCALE GENOMIC DNA]</scope>
</reference>
<evidence type="ECO:0000313" key="9">
    <source>
        <dbReference type="EMBL" id="CAL8072750.1"/>
    </source>
</evidence>
<feature type="transmembrane region" description="Helical" evidence="8">
    <location>
        <begin position="20"/>
        <end position="39"/>
    </location>
</feature>
<evidence type="ECO:0000256" key="8">
    <source>
        <dbReference type="SAM" id="Phobius"/>
    </source>
</evidence>
<keyword evidence="5 8" id="KW-1133">Transmembrane helix</keyword>
<dbReference type="Pfam" id="PF10265">
    <property type="entry name" value="Miga"/>
    <property type="match status" value="1"/>
</dbReference>
<keyword evidence="10" id="KW-1185">Reference proteome</keyword>